<evidence type="ECO:0000313" key="7">
    <source>
        <dbReference type="EMBL" id="MBD9354966.1"/>
    </source>
</evidence>
<dbReference type="InterPro" id="IPR050557">
    <property type="entry name" value="RTX_toxin/Mannuronan_C5-epim"/>
</dbReference>
<dbReference type="PRINTS" id="PR00313">
    <property type="entry name" value="CABNDNGRPT"/>
</dbReference>
<name>A0ABR9CWU8_9GAMM</name>
<feature type="domain" description="DUF11" evidence="6">
    <location>
        <begin position="383"/>
        <end position="497"/>
    </location>
</feature>
<evidence type="ECO:0000256" key="4">
    <source>
        <dbReference type="SAM" id="MobiDB-lite"/>
    </source>
</evidence>
<organism evidence="7 8">
    <name type="scientific">Methylomonas albis</name>
    <dbReference type="NCBI Taxonomy" id="1854563"/>
    <lineage>
        <taxon>Bacteria</taxon>
        <taxon>Pseudomonadati</taxon>
        <taxon>Pseudomonadota</taxon>
        <taxon>Gammaproteobacteria</taxon>
        <taxon>Methylococcales</taxon>
        <taxon>Methylococcaceae</taxon>
        <taxon>Methylomonas</taxon>
    </lineage>
</organism>
<feature type="region of interest" description="Disordered" evidence="4">
    <location>
        <begin position="560"/>
        <end position="594"/>
    </location>
</feature>
<dbReference type="Gene3D" id="2.150.10.10">
    <property type="entry name" value="Serralysin-like metalloprotease, C-terminal"/>
    <property type="match status" value="1"/>
</dbReference>
<proteinExistence type="predicted"/>
<dbReference type="SUPFAM" id="SSF51120">
    <property type="entry name" value="beta-Roll"/>
    <property type="match status" value="1"/>
</dbReference>
<feature type="signal peptide" evidence="5">
    <location>
        <begin position="1"/>
        <end position="30"/>
    </location>
</feature>
<dbReference type="InterPro" id="IPR059226">
    <property type="entry name" value="Choice_anch_Q_dom"/>
</dbReference>
<dbReference type="PANTHER" id="PTHR38340">
    <property type="entry name" value="S-LAYER PROTEIN"/>
    <property type="match status" value="1"/>
</dbReference>
<keyword evidence="3" id="KW-0106">Calcium</keyword>
<comment type="caution">
    <text evidence="7">The sequence shown here is derived from an EMBL/GenBank/DDBJ whole genome shotgun (WGS) entry which is preliminary data.</text>
</comment>
<evidence type="ECO:0000256" key="5">
    <source>
        <dbReference type="SAM" id="SignalP"/>
    </source>
</evidence>
<dbReference type="InterPro" id="IPR011050">
    <property type="entry name" value="Pectin_lyase_fold/virulence"/>
</dbReference>
<evidence type="ECO:0000256" key="2">
    <source>
        <dbReference type="ARBA" id="ARBA00022525"/>
    </source>
</evidence>
<evidence type="ECO:0000259" key="6">
    <source>
        <dbReference type="Pfam" id="PF01345"/>
    </source>
</evidence>
<evidence type="ECO:0000256" key="3">
    <source>
        <dbReference type="ARBA" id="ARBA00022837"/>
    </source>
</evidence>
<dbReference type="EMBL" id="JACXSS010000001">
    <property type="protein sequence ID" value="MBD9354966.1"/>
    <property type="molecule type" value="Genomic_DNA"/>
</dbReference>
<protein>
    <submittedName>
        <fullName evidence="7">DUF11 domain-containing protein</fullName>
    </submittedName>
</protein>
<dbReference type="Proteomes" id="UP000652176">
    <property type="component" value="Unassembled WGS sequence"/>
</dbReference>
<gene>
    <name evidence="7" type="ORF">IE877_03555</name>
</gene>
<evidence type="ECO:0000256" key="1">
    <source>
        <dbReference type="ARBA" id="ARBA00004613"/>
    </source>
</evidence>
<keyword evidence="5" id="KW-0732">Signal</keyword>
<feature type="chain" id="PRO_5047288569" evidence="5">
    <location>
        <begin position="31"/>
        <end position="594"/>
    </location>
</feature>
<accession>A0ABR9CWU8</accession>
<evidence type="ECO:0000313" key="8">
    <source>
        <dbReference type="Proteomes" id="UP000652176"/>
    </source>
</evidence>
<keyword evidence="2" id="KW-0964">Secreted</keyword>
<dbReference type="Gene3D" id="2.60.40.10">
    <property type="entry name" value="Immunoglobulins"/>
    <property type="match status" value="1"/>
</dbReference>
<dbReference type="InterPro" id="IPR001434">
    <property type="entry name" value="OmcB-like_DUF11"/>
</dbReference>
<keyword evidence="8" id="KW-1185">Reference proteome</keyword>
<dbReference type="Pfam" id="PF01345">
    <property type="entry name" value="DUF11"/>
    <property type="match status" value="1"/>
</dbReference>
<dbReference type="Pfam" id="PF00353">
    <property type="entry name" value="HemolysinCabind"/>
    <property type="match status" value="2"/>
</dbReference>
<dbReference type="RefSeq" id="WP_192373329.1">
    <property type="nucleotide sequence ID" value="NZ_CAJHIV010000001.1"/>
</dbReference>
<dbReference type="InterPro" id="IPR013783">
    <property type="entry name" value="Ig-like_fold"/>
</dbReference>
<dbReference type="PANTHER" id="PTHR38340:SF1">
    <property type="entry name" value="S-LAYER PROTEIN"/>
    <property type="match status" value="1"/>
</dbReference>
<comment type="subcellular location">
    <subcellularLocation>
        <location evidence="1">Secreted</location>
    </subcellularLocation>
</comment>
<dbReference type="NCBIfam" id="NF041518">
    <property type="entry name" value="choice_anch_Q"/>
    <property type="match status" value="1"/>
</dbReference>
<dbReference type="InterPro" id="IPR001343">
    <property type="entry name" value="Hemolysn_Ca-bd"/>
</dbReference>
<dbReference type="NCBIfam" id="TIGR01451">
    <property type="entry name" value="B_ant_repeat"/>
    <property type="match status" value="1"/>
</dbReference>
<sequence length="594" mass="58584">MNRSRIKISSSVHCKALVVLSALAGSPAWANTLNVSNLLDVSAVADGSCTLREAVANANSDSDTSGGDCPAGSGADIITFGVNGVAVLSSTLTISDADGLVIDGLGRSVTVSGNYAVRVLWVTPGAALTLKNLTVANGYADPQGGGVYNQFGSLTVLNSTFVGNAATRTGGGIANYSNTALTNPGGTLIVANSTFFDNSSVVGGAIRNSGVAATIINSSIVGNSVHLPICSPGFICAIEDSGGGIENVGTLNLHNSIVAGNTAAVGAADIGGSPASASYNLIGFPATVYYKWNGVGPIIPVNGTNGNITGIDAGTVVASTLANNGGPTQTLALMPGSAAINAADNAICANAPVSNFDQRGVARPQGAQCDIGAFELAAAPSADLAVTATTTAAMVRDNLIWTITVKNNGTANGTGVKVMDTLPVSGLSSVVATASQGTCGAPASGVITCNLGSLANAASAIVTIKAIPTAVGTLSNQVNVLADQADGQPLNNRTVQTITVQPLLCNGLVPTIVGTPGADKLVGSKRRDIIHGLSGNDTISAGADNDIICGGLGQDSLKGEAGNDTLNGEADTDSCDGGAGTDTATNCEAKTGIP</sequence>
<dbReference type="SUPFAM" id="SSF51126">
    <property type="entry name" value="Pectin lyase-like"/>
    <property type="match status" value="1"/>
</dbReference>
<reference evidence="7 8" key="1">
    <citation type="submission" date="2020-09" db="EMBL/GenBank/DDBJ databases">
        <title>Methylomonas albis sp. nov. and Methylomonas fluvii sp. nov.: Two cold-adapted methanotrophs from the River Elbe and an amended description of Methylovulum psychrotolerans strain Eb1.</title>
        <authorList>
            <person name="Bussmann I.K."/>
            <person name="Klings K.-W."/>
            <person name="Warnstedt J."/>
            <person name="Hoppert M."/>
            <person name="Saborowski A."/>
            <person name="Horn F."/>
            <person name="Liebner S."/>
        </authorList>
    </citation>
    <scope>NUCLEOTIDE SEQUENCE [LARGE SCALE GENOMIC DNA]</scope>
    <source>
        <strain evidence="7 8">EbA</strain>
    </source>
</reference>
<dbReference type="InterPro" id="IPR011049">
    <property type="entry name" value="Serralysin-like_metalloprot_C"/>
</dbReference>
<dbReference type="InterPro" id="IPR047589">
    <property type="entry name" value="DUF11_rpt"/>
</dbReference>